<accession>A0A1E5RAQ7</accession>
<dbReference type="FunCoup" id="A0A1E5RAQ7">
    <property type="interactions" value="177"/>
</dbReference>
<sequence length="175" mass="19899">MMRTNPANRPALLYVKRQFSVKNNKLMIDIKGISKSGVDLTSNIKQQEARAISKNDIKIANQLVRTFESGTSIDPFDFSFARKNLDKKYHVYDNPNSLFDKVNPLSFYTNPAFLSGFINSCGQIKPRAVTKLSPINHNRLAKAIKRAQSIGLLSRVHQNIDSLPKLYEKRDNFVI</sequence>
<dbReference type="PANTHER" id="PTHR13479:SF40">
    <property type="entry name" value="SMALL RIBOSOMAL SUBUNIT PROTEIN BS18M"/>
    <property type="match status" value="1"/>
</dbReference>
<name>A0A1E5RAQ7_9ASCO</name>
<protein>
    <recommendedName>
        <fullName evidence="4">Small ribosomal subunit protein bS18m</fullName>
    </recommendedName>
</protein>
<evidence type="ECO:0000256" key="4">
    <source>
        <dbReference type="ARBA" id="ARBA00035264"/>
    </source>
</evidence>
<dbReference type="InterPro" id="IPR036870">
    <property type="entry name" value="Ribosomal_bS18_sf"/>
</dbReference>
<keyword evidence="2 5" id="KW-0689">Ribosomal protein</keyword>
<keyword evidence="3" id="KW-0687">Ribonucleoprotein</keyword>
<keyword evidence="6" id="KW-1185">Reference proteome</keyword>
<dbReference type="Gene3D" id="4.10.640.10">
    <property type="entry name" value="Ribosomal protein S18"/>
    <property type="match status" value="1"/>
</dbReference>
<proteinExistence type="inferred from homology"/>
<dbReference type="InterPro" id="IPR001648">
    <property type="entry name" value="Ribosomal_bS18"/>
</dbReference>
<dbReference type="PANTHER" id="PTHR13479">
    <property type="entry name" value="30S RIBOSOMAL PROTEIN S18"/>
    <property type="match status" value="1"/>
</dbReference>
<comment type="caution">
    <text evidence="5">The sequence shown here is derived from an EMBL/GenBank/DDBJ whole genome shotgun (WGS) entry which is preliminary data.</text>
</comment>
<dbReference type="GO" id="GO:0003735">
    <property type="term" value="F:structural constituent of ribosome"/>
    <property type="evidence" value="ECO:0007669"/>
    <property type="project" value="InterPro"/>
</dbReference>
<evidence type="ECO:0000256" key="2">
    <source>
        <dbReference type="ARBA" id="ARBA00022980"/>
    </source>
</evidence>
<evidence type="ECO:0000256" key="3">
    <source>
        <dbReference type="ARBA" id="ARBA00023274"/>
    </source>
</evidence>
<dbReference type="EMBL" id="LPNM01000008">
    <property type="protein sequence ID" value="OEJ83989.1"/>
    <property type="molecule type" value="Genomic_DNA"/>
</dbReference>
<gene>
    <name evidence="5" type="ORF">AWRI3579_g2755</name>
</gene>
<dbReference type="Proteomes" id="UP000095728">
    <property type="component" value="Unassembled WGS sequence"/>
</dbReference>
<organism evidence="5 6">
    <name type="scientific">Hanseniaspora osmophila</name>
    <dbReference type="NCBI Taxonomy" id="56408"/>
    <lineage>
        <taxon>Eukaryota</taxon>
        <taxon>Fungi</taxon>
        <taxon>Dikarya</taxon>
        <taxon>Ascomycota</taxon>
        <taxon>Saccharomycotina</taxon>
        <taxon>Saccharomycetes</taxon>
        <taxon>Saccharomycodales</taxon>
        <taxon>Saccharomycodaceae</taxon>
        <taxon>Hanseniaspora</taxon>
    </lineage>
</organism>
<dbReference type="GO" id="GO:0070181">
    <property type="term" value="F:small ribosomal subunit rRNA binding"/>
    <property type="evidence" value="ECO:0007669"/>
    <property type="project" value="TreeGrafter"/>
</dbReference>
<dbReference type="GO" id="GO:0005763">
    <property type="term" value="C:mitochondrial small ribosomal subunit"/>
    <property type="evidence" value="ECO:0007669"/>
    <property type="project" value="TreeGrafter"/>
</dbReference>
<evidence type="ECO:0000256" key="1">
    <source>
        <dbReference type="ARBA" id="ARBA00005589"/>
    </source>
</evidence>
<dbReference type="GO" id="GO:0032543">
    <property type="term" value="P:mitochondrial translation"/>
    <property type="evidence" value="ECO:0007669"/>
    <property type="project" value="TreeGrafter"/>
</dbReference>
<dbReference type="SUPFAM" id="SSF46911">
    <property type="entry name" value="Ribosomal protein S18"/>
    <property type="match status" value="1"/>
</dbReference>
<comment type="similarity">
    <text evidence="1">Belongs to the bacterial ribosomal protein bS18 family.</text>
</comment>
<dbReference type="OrthoDB" id="21463at2759"/>
<evidence type="ECO:0000313" key="5">
    <source>
        <dbReference type="EMBL" id="OEJ83989.1"/>
    </source>
</evidence>
<dbReference type="AlphaFoldDB" id="A0A1E5RAQ7"/>
<dbReference type="Pfam" id="PF01084">
    <property type="entry name" value="Ribosomal_S18"/>
    <property type="match status" value="1"/>
</dbReference>
<dbReference type="STRING" id="56408.A0A1E5RAQ7"/>
<dbReference type="InParanoid" id="A0A1E5RAQ7"/>
<reference evidence="6" key="1">
    <citation type="journal article" date="2016" name="Genome Announc.">
        <title>Genome sequences of three species of Hanseniaspora isolated from spontaneous wine fermentations.</title>
        <authorList>
            <person name="Sternes P.R."/>
            <person name="Lee D."/>
            <person name="Kutyna D.R."/>
            <person name="Borneman A.R."/>
        </authorList>
    </citation>
    <scope>NUCLEOTIDE SEQUENCE [LARGE SCALE GENOMIC DNA]</scope>
    <source>
        <strain evidence="6">AWRI3579</strain>
    </source>
</reference>
<evidence type="ECO:0000313" key="6">
    <source>
        <dbReference type="Proteomes" id="UP000095728"/>
    </source>
</evidence>